<gene>
    <name evidence="2" type="ORF">BXY66_1989</name>
</gene>
<organism evidence="2 3">
    <name type="scientific">Shimia isoporae</name>
    <dbReference type="NCBI Taxonomy" id="647720"/>
    <lineage>
        <taxon>Bacteria</taxon>
        <taxon>Pseudomonadati</taxon>
        <taxon>Pseudomonadota</taxon>
        <taxon>Alphaproteobacteria</taxon>
        <taxon>Rhodobacterales</taxon>
        <taxon>Roseobacteraceae</taxon>
    </lineage>
</organism>
<evidence type="ECO:0000313" key="3">
    <source>
        <dbReference type="Proteomes" id="UP000295673"/>
    </source>
</evidence>
<feature type="signal peptide" evidence="1">
    <location>
        <begin position="1"/>
        <end position="21"/>
    </location>
</feature>
<evidence type="ECO:0000256" key="1">
    <source>
        <dbReference type="SAM" id="SignalP"/>
    </source>
</evidence>
<keyword evidence="1" id="KW-0732">Signal</keyword>
<dbReference type="AlphaFoldDB" id="A0A4R1NXL3"/>
<evidence type="ECO:0000313" key="2">
    <source>
        <dbReference type="EMBL" id="TCL09922.1"/>
    </source>
</evidence>
<dbReference type="OrthoDB" id="7689766at2"/>
<proteinExistence type="predicted"/>
<comment type="caution">
    <text evidence="2">The sequence shown here is derived from an EMBL/GenBank/DDBJ whole genome shotgun (WGS) entry which is preliminary data.</text>
</comment>
<dbReference type="Proteomes" id="UP000295673">
    <property type="component" value="Unassembled WGS sequence"/>
</dbReference>
<sequence length="137" mass="14559">MWKILGIGIVLSVASAGASMAQSSLGQNSPTVDLGPGTFAVVDKWNTIDDDLWCSAAKGALQRGASWRDRIYVSDVAGAGQSQFGAEAITFTFRPSQEQLAQSSVGSGSVRGIGNNLTLRAANRRCRLELEYYSSKL</sequence>
<dbReference type="RefSeq" id="WP_132859914.1">
    <property type="nucleotide sequence ID" value="NZ_SMGR01000001.1"/>
</dbReference>
<protein>
    <submittedName>
        <fullName evidence="2">Uncharacterized protein</fullName>
    </submittedName>
</protein>
<keyword evidence="3" id="KW-1185">Reference proteome</keyword>
<dbReference type="EMBL" id="SMGR01000001">
    <property type="protein sequence ID" value="TCL09922.1"/>
    <property type="molecule type" value="Genomic_DNA"/>
</dbReference>
<name>A0A4R1NXL3_9RHOB</name>
<accession>A0A4R1NXL3</accession>
<reference evidence="2 3" key="1">
    <citation type="submission" date="2019-03" db="EMBL/GenBank/DDBJ databases">
        <title>Genomic Encyclopedia of Archaeal and Bacterial Type Strains, Phase II (KMG-II): from individual species to whole genera.</title>
        <authorList>
            <person name="Goeker M."/>
        </authorList>
    </citation>
    <scope>NUCLEOTIDE SEQUENCE [LARGE SCALE GENOMIC DNA]</scope>
    <source>
        <strain evidence="2 3">DSM 26433</strain>
    </source>
</reference>
<feature type="chain" id="PRO_5020627512" evidence="1">
    <location>
        <begin position="22"/>
        <end position="137"/>
    </location>
</feature>